<sequence length="152" mass="17817">MCPFRPSQPCRPCPQSARCSFLAAALLFFARSPSFPWHMLLLMEQLSHAADHLAHLRRFRLQLSDHKREHSSPYRLARARRLREYRLQHLRTLPRQSLHKRHRSLVVVVLPVVVVCRARLLPHVRTFRSPPLPHKVLTYVLVDVPSFYLGGH</sequence>
<protein>
    <submittedName>
        <fullName evidence="1">Uncharacterized protein</fullName>
    </submittedName>
</protein>
<keyword evidence="2" id="KW-1185">Reference proteome</keyword>
<gene>
    <name evidence="1" type="ORF">BBK36DRAFT_1139316</name>
</gene>
<dbReference type="EMBL" id="KZ680210">
    <property type="protein sequence ID" value="PTB67788.1"/>
    <property type="molecule type" value="Genomic_DNA"/>
</dbReference>
<accession>A0A2T4BEU3</accession>
<dbReference type="Proteomes" id="UP000241546">
    <property type="component" value="Unassembled WGS sequence"/>
</dbReference>
<name>A0A2T4BEU3_9HYPO</name>
<organism evidence="1 2">
    <name type="scientific">Trichoderma citrinoviride</name>
    <dbReference type="NCBI Taxonomy" id="58853"/>
    <lineage>
        <taxon>Eukaryota</taxon>
        <taxon>Fungi</taxon>
        <taxon>Dikarya</taxon>
        <taxon>Ascomycota</taxon>
        <taxon>Pezizomycotina</taxon>
        <taxon>Sordariomycetes</taxon>
        <taxon>Hypocreomycetidae</taxon>
        <taxon>Hypocreales</taxon>
        <taxon>Hypocreaceae</taxon>
        <taxon>Trichoderma</taxon>
    </lineage>
</organism>
<reference evidence="2" key="1">
    <citation type="submission" date="2016-07" db="EMBL/GenBank/DDBJ databases">
        <title>Multiple horizontal gene transfer events from other fungi enriched the ability of initially mycotrophic Trichoderma (Ascomycota) to feed on dead plant biomass.</title>
        <authorList>
            <consortium name="DOE Joint Genome Institute"/>
            <person name="Atanasova L."/>
            <person name="Chenthamara K."/>
            <person name="Zhang J."/>
            <person name="Grujic M."/>
            <person name="Henrissat B."/>
            <person name="Kuo A."/>
            <person name="Aerts A."/>
            <person name="Salamov A."/>
            <person name="Lipzen A."/>
            <person name="Labutti K."/>
            <person name="Barry K."/>
            <person name="Miao Y."/>
            <person name="Rahimi M.J."/>
            <person name="Shen Q."/>
            <person name="Grigoriev I.V."/>
            <person name="Kubicek C.P."/>
            <person name="Druzhinina I.S."/>
        </authorList>
    </citation>
    <scope>NUCLEOTIDE SEQUENCE [LARGE SCALE GENOMIC DNA]</scope>
    <source>
        <strain evidence="2">TUCIM 6016</strain>
    </source>
</reference>
<proteinExistence type="predicted"/>
<dbReference type="AlphaFoldDB" id="A0A2T4BEU3"/>
<evidence type="ECO:0000313" key="1">
    <source>
        <dbReference type="EMBL" id="PTB67788.1"/>
    </source>
</evidence>
<dbReference type="RefSeq" id="XP_024751108.1">
    <property type="nucleotide sequence ID" value="XM_024893306.1"/>
</dbReference>
<dbReference type="GeneID" id="36601424"/>
<evidence type="ECO:0000313" key="2">
    <source>
        <dbReference type="Proteomes" id="UP000241546"/>
    </source>
</evidence>